<keyword evidence="2" id="KW-1185">Reference proteome</keyword>
<dbReference type="Proteomes" id="UP000886501">
    <property type="component" value="Unassembled WGS sequence"/>
</dbReference>
<reference evidence="1" key="2">
    <citation type="journal article" date="2020" name="Nat. Commun.">
        <title>Large-scale genome sequencing of mycorrhizal fungi provides insights into the early evolution of symbiotic traits.</title>
        <authorList>
            <person name="Miyauchi S."/>
            <person name="Kiss E."/>
            <person name="Kuo A."/>
            <person name="Drula E."/>
            <person name="Kohler A."/>
            <person name="Sanchez-Garcia M."/>
            <person name="Morin E."/>
            <person name="Andreopoulos B."/>
            <person name="Barry K.W."/>
            <person name="Bonito G."/>
            <person name="Buee M."/>
            <person name="Carver A."/>
            <person name="Chen C."/>
            <person name="Cichocki N."/>
            <person name="Clum A."/>
            <person name="Culley D."/>
            <person name="Crous P.W."/>
            <person name="Fauchery L."/>
            <person name="Girlanda M."/>
            <person name="Hayes R.D."/>
            <person name="Keri Z."/>
            <person name="LaButti K."/>
            <person name="Lipzen A."/>
            <person name="Lombard V."/>
            <person name="Magnuson J."/>
            <person name="Maillard F."/>
            <person name="Murat C."/>
            <person name="Nolan M."/>
            <person name="Ohm R.A."/>
            <person name="Pangilinan J."/>
            <person name="Pereira M.F."/>
            <person name="Perotto S."/>
            <person name="Peter M."/>
            <person name="Pfister S."/>
            <person name="Riley R."/>
            <person name="Sitrit Y."/>
            <person name="Stielow J.B."/>
            <person name="Szollosi G."/>
            <person name="Zifcakova L."/>
            <person name="Stursova M."/>
            <person name="Spatafora J.W."/>
            <person name="Tedersoo L."/>
            <person name="Vaario L.M."/>
            <person name="Yamada A."/>
            <person name="Yan M."/>
            <person name="Wang P."/>
            <person name="Xu J."/>
            <person name="Bruns T."/>
            <person name="Baldrian P."/>
            <person name="Vilgalys R."/>
            <person name="Dunand C."/>
            <person name="Henrissat B."/>
            <person name="Grigoriev I.V."/>
            <person name="Hibbett D."/>
            <person name="Nagy L.G."/>
            <person name="Martin F.M."/>
        </authorList>
    </citation>
    <scope>NUCLEOTIDE SEQUENCE</scope>
    <source>
        <strain evidence="1">P2</strain>
    </source>
</reference>
<proteinExistence type="predicted"/>
<reference evidence="1" key="1">
    <citation type="submission" date="2019-10" db="EMBL/GenBank/DDBJ databases">
        <authorList>
            <consortium name="DOE Joint Genome Institute"/>
            <person name="Kuo A."/>
            <person name="Miyauchi S."/>
            <person name="Kiss E."/>
            <person name="Drula E."/>
            <person name="Kohler A."/>
            <person name="Sanchez-Garcia M."/>
            <person name="Andreopoulos B."/>
            <person name="Barry K.W."/>
            <person name="Bonito G."/>
            <person name="Buee M."/>
            <person name="Carver A."/>
            <person name="Chen C."/>
            <person name="Cichocki N."/>
            <person name="Clum A."/>
            <person name="Culley D."/>
            <person name="Crous P.W."/>
            <person name="Fauchery L."/>
            <person name="Girlanda M."/>
            <person name="Hayes R."/>
            <person name="Keri Z."/>
            <person name="Labutti K."/>
            <person name="Lipzen A."/>
            <person name="Lombard V."/>
            <person name="Magnuson J."/>
            <person name="Maillard F."/>
            <person name="Morin E."/>
            <person name="Murat C."/>
            <person name="Nolan M."/>
            <person name="Ohm R."/>
            <person name="Pangilinan J."/>
            <person name="Pereira M."/>
            <person name="Perotto S."/>
            <person name="Peter M."/>
            <person name="Riley R."/>
            <person name="Sitrit Y."/>
            <person name="Stielow B."/>
            <person name="Szollosi G."/>
            <person name="Zifcakova L."/>
            <person name="Stursova M."/>
            <person name="Spatafora J.W."/>
            <person name="Tedersoo L."/>
            <person name="Vaario L.-M."/>
            <person name="Yamada A."/>
            <person name="Yan M."/>
            <person name="Wang P."/>
            <person name="Xu J."/>
            <person name="Bruns T."/>
            <person name="Baldrian P."/>
            <person name="Vilgalys R."/>
            <person name="Henrissat B."/>
            <person name="Grigoriev I.V."/>
            <person name="Hibbett D."/>
            <person name="Nagy L.G."/>
            <person name="Martin F.M."/>
        </authorList>
    </citation>
    <scope>NUCLEOTIDE SEQUENCE</scope>
    <source>
        <strain evidence="1">P2</strain>
    </source>
</reference>
<evidence type="ECO:0000313" key="2">
    <source>
        <dbReference type="Proteomes" id="UP000886501"/>
    </source>
</evidence>
<evidence type="ECO:0000313" key="1">
    <source>
        <dbReference type="EMBL" id="KAF9642832.1"/>
    </source>
</evidence>
<accession>A0ACB6YZZ8</accession>
<comment type="caution">
    <text evidence="1">The sequence shown here is derived from an EMBL/GenBank/DDBJ whole genome shotgun (WGS) entry which is preliminary data.</text>
</comment>
<protein>
    <submittedName>
        <fullName evidence="1">Uncharacterized protein</fullName>
    </submittedName>
</protein>
<sequence>MKRLFGKKSKKSLEPSPKHISLGIPANTAPGPLGFRAELDIGPDDERSNRGSRIAFQGNSGEDKELPVPEVSMSGVAVVGTGHRSDPTKNATDTGEGGGGGKPAEVSKGARSHHRVIRSLLTSTSPGERIQEHGVQGCHHSRRCPKGGHRWIQSSRFSQSRSEDHRRRSC</sequence>
<organism evidence="1 2">
    <name type="scientific">Thelephora ganbajun</name>
    <name type="common">Ganba fungus</name>
    <dbReference type="NCBI Taxonomy" id="370292"/>
    <lineage>
        <taxon>Eukaryota</taxon>
        <taxon>Fungi</taxon>
        <taxon>Dikarya</taxon>
        <taxon>Basidiomycota</taxon>
        <taxon>Agaricomycotina</taxon>
        <taxon>Agaricomycetes</taxon>
        <taxon>Thelephorales</taxon>
        <taxon>Thelephoraceae</taxon>
        <taxon>Thelephora</taxon>
    </lineage>
</organism>
<gene>
    <name evidence="1" type="ORF">BDM02DRAFT_1857637</name>
</gene>
<dbReference type="EMBL" id="MU118343">
    <property type="protein sequence ID" value="KAF9642832.1"/>
    <property type="molecule type" value="Genomic_DNA"/>
</dbReference>
<name>A0ACB6YZZ8_THEGA</name>